<evidence type="ECO:0000259" key="1">
    <source>
        <dbReference type="Pfam" id="PF00561"/>
    </source>
</evidence>
<dbReference type="KEGG" id="nik:F5I99_07950"/>
<dbReference type="RefSeq" id="WP_151054796.1">
    <property type="nucleotide sequence ID" value="NZ_CP044222.1"/>
</dbReference>
<reference evidence="2 3" key="1">
    <citation type="submission" date="2019-09" db="EMBL/GenBank/DDBJ databases">
        <title>Nitrincola iocasae sp. nov., a bacterium isolated from the sediment collected at a cold seep field in South China Sea.</title>
        <authorList>
            <person name="Zhang H."/>
            <person name="Wang H."/>
            <person name="Li C."/>
        </authorList>
    </citation>
    <scope>NUCLEOTIDE SEQUENCE [LARGE SCALE GENOMIC DNA]</scope>
    <source>
        <strain evidence="2 3">KXZD1103</strain>
    </source>
</reference>
<evidence type="ECO:0000313" key="3">
    <source>
        <dbReference type="Proteomes" id="UP000325606"/>
    </source>
</evidence>
<dbReference type="PANTHER" id="PTHR43689:SF8">
    <property type="entry name" value="ALPHA_BETA-HYDROLASES SUPERFAMILY PROTEIN"/>
    <property type="match status" value="1"/>
</dbReference>
<dbReference type="Gene3D" id="3.40.50.1820">
    <property type="entry name" value="alpha/beta hydrolase"/>
    <property type="match status" value="1"/>
</dbReference>
<proteinExistence type="predicted"/>
<keyword evidence="3" id="KW-1185">Reference proteome</keyword>
<feature type="domain" description="AB hydrolase-1" evidence="1">
    <location>
        <begin position="35"/>
        <end position="248"/>
    </location>
</feature>
<name>A0A5J6LDK6_9GAMM</name>
<dbReference type="InterPro" id="IPR029058">
    <property type="entry name" value="AB_hydrolase_fold"/>
</dbReference>
<dbReference type="Proteomes" id="UP000325606">
    <property type="component" value="Chromosome"/>
</dbReference>
<protein>
    <submittedName>
        <fullName evidence="2">Alpha/beta hydrolase</fullName>
    </submittedName>
</protein>
<sequence>MSINGTLIEDRFIEVPGGQIFVRQWQPSQIQSCAPVIMLHDSLGSVAQWRNFPLQLSEQIKRPVIAYDRLGFGLSSARHALPSENFIVEEAEVIFPALCQAMGITRFGLLGHSVGGVMALTIAAFQNEACEATITLAAQAFVEERTLEGIRAAQQQFAETANFNKLKKWHGEKARWVLDAWTGSWLSSAFRDWRIDPWLSHINSAVLVIHGDSDEYGSIAFPRHIAAGVNGRVEQAILQQCGHLPHAEQPEKVLDVIADFIQPPASTPIH</sequence>
<keyword evidence="2" id="KW-0378">Hydrolase</keyword>
<organism evidence="2 3">
    <name type="scientific">Nitrincola iocasae</name>
    <dbReference type="NCBI Taxonomy" id="2614693"/>
    <lineage>
        <taxon>Bacteria</taxon>
        <taxon>Pseudomonadati</taxon>
        <taxon>Pseudomonadota</taxon>
        <taxon>Gammaproteobacteria</taxon>
        <taxon>Oceanospirillales</taxon>
        <taxon>Oceanospirillaceae</taxon>
        <taxon>Nitrincola</taxon>
    </lineage>
</organism>
<dbReference type="AlphaFoldDB" id="A0A5J6LDK6"/>
<dbReference type="SUPFAM" id="SSF53474">
    <property type="entry name" value="alpha/beta-Hydrolases"/>
    <property type="match status" value="1"/>
</dbReference>
<dbReference type="GO" id="GO:0016787">
    <property type="term" value="F:hydrolase activity"/>
    <property type="evidence" value="ECO:0007669"/>
    <property type="project" value="UniProtKB-KW"/>
</dbReference>
<dbReference type="PANTHER" id="PTHR43689">
    <property type="entry name" value="HYDROLASE"/>
    <property type="match status" value="1"/>
</dbReference>
<dbReference type="Pfam" id="PF00561">
    <property type="entry name" value="Abhydrolase_1"/>
    <property type="match status" value="1"/>
</dbReference>
<gene>
    <name evidence="2" type="ORF">F5I99_07950</name>
</gene>
<dbReference type="EMBL" id="CP044222">
    <property type="protein sequence ID" value="QEW06446.1"/>
    <property type="molecule type" value="Genomic_DNA"/>
</dbReference>
<evidence type="ECO:0000313" key="2">
    <source>
        <dbReference type="EMBL" id="QEW06446.1"/>
    </source>
</evidence>
<dbReference type="InterPro" id="IPR000073">
    <property type="entry name" value="AB_hydrolase_1"/>
</dbReference>
<accession>A0A5J6LDK6</accession>